<dbReference type="GO" id="GO:0005886">
    <property type="term" value="C:plasma membrane"/>
    <property type="evidence" value="ECO:0007669"/>
    <property type="project" value="UniProtKB-SubCell"/>
</dbReference>
<evidence type="ECO:0000256" key="3">
    <source>
        <dbReference type="ARBA" id="ARBA00022679"/>
    </source>
</evidence>
<dbReference type="AlphaFoldDB" id="A0A652YWS5"/>
<protein>
    <submittedName>
        <fullName evidence="10">Uncharacterized protein DUF2029</fullName>
    </submittedName>
</protein>
<keyword evidence="2" id="KW-1003">Cell membrane</keyword>
<gene>
    <name evidence="10" type="ORF">FNL38_101526</name>
</gene>
<feature type="transmembrane region" description="Helical" evidence="9">
    <location>
        <begin position="347"/>
        <end position="371"/>
    </location>
</feature>
<proteinExistence type="inferred from homology"/>
<keyword evidence="4 9" id="KW-0812">Transmembrane</keyword>
<evidence type="ECO:0000256" key="2">
    <source>
        <dbReference type="ARBA" id="ARBA00022475"/>
    </source>
</evidence>
<reference evidence="10" key="1">
    <citation type="submission" date="2019-07" db="EMBL/GenBank/DDBJ databases">
        <title>Genomic Encyclopedia of Type Strains, Phase IV (KMG-IV): sequencing the most valuable type-strain genomes for metagenomic binning, comparative biology and taxonomic classification.</title>
        <authorList>
            <person name="Goeker M."/>
        </authorList>
    </citation>
    <scope>NUCLEOTIDE SEQUENCE</scope>
    <source>
        <strain evidence="10">DSM 44596</strain>
    </source>
</reference>
<keyword evidence="5 9" id="KW-1133">Transmembrane helix</keyword>
<keyword evidence="3" id="KW-0808">Transferase</keyword>
<feature type="transmembrane region" description="Helical" evidence="9">
    <location>
        <begin position="319"/>
        <end position="335"/>
    </location>
</feature>
<evidence type="ECO:0000256" key="7">
    <source>
        <dbReference type="ARBA" id="ARBA00024033"/>
    </source>
</evidence>
<keyword evidence="6 9" id="KW-0472">Membrane</keyword>
<feature type="transmembrane region" description="Helical" evidence="9">
    <location>
        <begin position="159"/>
        <end position="179"/>
    </location>
</feature>
<feature type="transmembrane region" description="Helical" evidence="9">
    <location>
        <begin position="75"/>
        <end position="95"/>
    </location>
</feature>
<accession>A0A652YWS5</accession>
<organism evidence="10">
    <name type="scientific">Nocardia globerula</name>
    <dbReference type="NCBI Taxonomy" id="1818"/>
    <lineage>
        <taxon>Bacteria</taxon>
        <taxon>Bacillati</taxon>
        <taxon>Actinomycetota</taxon>
        <taxon>Actinomycetes</taxon>
        <taxon>Mycobacteriales</taxon>
        <taxon>Nocardiaceae</taxon>
        <taxon>Nocardia</taxon>
    </lineage>
</organism>
<feature type="transmembrane region" description="Helical" evidence="9">
    <location>
        <begin position="252"/>
        <end position="269"/>
    </location>
</feature>
<comment type="similarity">
    <text evidence="7">Belongs to the glycosyltransferase 87 family.</text>
</comment>
<feature type="transmembrane region" description="Helical" evidence="9">
    <location>
        <begin position="107"/>
        <end position="139"/>
    </location>
</feature>
<feature type="compositionally biased region" description="Polar residues" evidence="8">
    <location>
        <begin position="397"/>
        <end position="406"/>
    </location>
</feature>
<comment type="caution">
    <text evidence="10">The sequence shown here is derived from an EMBL/GenBank/DDBJ whole genome shotgun (WGS) entry which is preliminary data.</text>
</comment>
<dbReference type="GO" id="GO:0016758">
    <property type="term" value="F:hexosyltransferase activity"/>
    <property type="evidence" value="ECO:0007669"/>
    <property type="project" value="InterPro"/>
</dbReference>
<evidence type="ECO:0000256" key="1">
    <source>
        <dbReference type="ARBA" id="ARBA00004651"/>
    </source>
</evidence>
<evidence type="ECO:0000256" key="9">
    <source>
        <dbReference type="SAM" id="Phobius"/>
    </source>
</evidence>
<dbReference type="EMBL" id="VNIQ01000001">
    <property type="protein sequence ID" value="TYQ08155.1"/>
    <property type="molecule type" value="Genomic_DNA"/>
</dbReference>
<feature type="transmembrane region" description="Helical" evidence="9">
    <location>
        <begin position="186"/>
        <end position="204"/>
    </location>
</feature>
<evidence type="ECO:0000256" key="8">
    <source>
        <dbReference type="SAM" id="MobiDB-lite"/>
    </source>
</evidence>
<dbReference type="InterPro" id="IPR018584">
    <property type="entry name" value="GT87"/>
</dbReference>
<evidence type="ECO:0000313" key="10">
    <source>
        <dbReference type="EMBL" id="TYQ08155.1"/>
    </source>
</evidence>
<evidence type="ECO:0000256" key="4">
    <source>
        <dbReference type="ARBA" id="ARBA00022692"/>
    </source>
</evidence>
<name>A0A652YWS5_NOCGL</name>
<sequence>MLAAACVVLAYLVYVVRAVEPVDFLVYRYAVEKFASGGDIYSGNLFGPMIEPEGMPFTYTPFAVLLLWPTAFFDWWTAYLLWSLLCILLVAWTVARFTPRWVRLRPLVMAALLIGVSVTPTVSAHISFGQVNLLLMALVLFDITRDDNSILGRYFPRGLLIGVATAIKLTPGLFVVYFVVTRQWRLAIWSSVGAAAATVAAALVDPALSRTFWTEVVWSLSGRVDLTGEAIASSGNGSLQGTLAALGSWTDAVVMPLIVLVGAAALWIARRIYLDGRSVDAALVIGLSAPILSPISWIHHWVYLIPAAVTILFRLRSRRGVAVFVAALVVVYCGPSMGQQLMDASALLVPVGAILREGFILVSAAAIVALWQMRPRPDTVFGQNSAFGENASAPESEGNQGPNSIEESGVRTRS</sequence>
<evidence type="ECO:0000256" key="6">
    <source>
        <dbReference type="ARBA" id="ARBA00023136"/>
    </source>
</evidence>
<dbReference type="Pfam" id="PF09594">
    <property type="entry name" value="GT87"/>
    <property type="match status" value="1"/>
</dbReference>
<comment type="subcellular location">
    <subcellularLocation>
        <location evidence="1">Cell membrane</location>
        <topology evidence="1">Multi-pass membrane protein</topology>
    </subcellularLocation>
</comment>
<evidence type="ECO:0000256" key="5">
    <source>
        <dbReference type="ARBA" id="ARBA00022989"/>
    </source>
</evidence>
<feature type="region of interest" description="Disordered" evidence="8">
    <location>
        <begin position="384"/>
        <end position="414"/>
    </location>
</feature>